<gene>
    <name evidence="1" type="ORF">S06H3_08559</name>
</gene>
<dbReference type="AlphaFoldDB" id="X1MT90"/>
<evidence type="ECO:0000313" key="1">
    <source>
        <dbReference type="EMBL" id="GAI09609.1"/>
    </source>
</evidence>
<reference evidence="1" key="1">
    <citation type="journal article" date="2014" name="Front. Microbiol.">
        <title>High frequency of phylogenetically diverse reductive dehalogenase-homologous genes in deep subseafloor sedimentary metagenomes.</title>
        <authorList>
            <person name="Kawai M."/>
            <person name="Futagami T."/>
            <person name="Toyoda A."/>
            <person name="Takaki Y."/>
            <person name="Nishi S."/>
            <person name="Hori S."/>
            <person name="Arai W."/>
            <person name="Tsubouchi T."/>
            <person name="Morono Y."/>
            <person name="Uchiyama I."/>
            <person name="Ito T."/>
            <person name="Fujiyama A."/>
            <person name="Inagaki F."/>
            <person name="Takami H."/>
        </authorList>
    </citation>
    <scope>NUCLEOTIDE SEQUENCE</scope>
    <source>
        <strain evidence="1">Expedition CK06-06</strain>
    </source>
</reference>
<dbReference type="EMBL" id="BARV01003629">
    <property type="protein sequence ID" value="GAI09609.1"/>
    <property type="molecule type" value="Genomic_DNA"/>
</dbReference>
<sequence>MPRIDQMYAFIVEDSGPDDEGVIGIQSMEGEGGQRIWLPLVGADMSRVNSLKPIAQGIGQQIGRKVKLVQFSNRRDLEEI</sequence>
<organism evidence="1">
    <name type="scientific">marine sediment metagenome</name>
    <dbReference type="NCBI Taxonomy" id="412755"/>
    <lineage>
        <taxon>unclassified sequences</taxon>
        <taxon>metagenomes</taxon>
        <taxon>ecological metagenomes</taxon>
    </lineage>
</organism>
<protein>
    <submittedName>
        <fullName evidence="1">Uncharacterized protein</fullName>
    </submittedName>
</protein>
<proteinExistence type="predicted"/>
<accession>X1MT90</accession>
<name>X1MT90_9ZZZZ</name>
<comment type="caution">
    <text evidence="1">The sequence shown here is derived from an EMBL/GenBank/DDBJ whole genome shotgun (WGS) entry which is preliminary data.</text>
</comment>